<dbReference type="PANTHER" id="PTHR47201:SF1">
    <property type="entry name" value="PROTEIN DWD HYPERSENSITIVE TO UV-B 1"/>
    <property type="match status" value="1"/>
</dbReference>
<gene>
    <name evidence="1" type="ORF">PCOR1329_LOCUS54695</name>
</gene>
<comment type="caution">
    <text evidence="1">The sequence shown here is derived from an EMBL/GenBank/DDBJ whole genome shotgun (WGS) entry which is preliminary data.</text>
</comment>
<proteinExistence type="predicted"/>
<evidence type="ECO:0000313" key="2">
    <source>
        <dbReference type="Proteomes" id="UP001189429"/>
    </source>
</evidence>
<dbReference type="Pfam" id="PF00400">
    <property type="entry name" value="WD40"/>
    <property type="match status" value="1"/>
</dbReference>
<dbReference type="InterPro" id="IPR001680">
    <property type="entry name" value="WD40_rpt"/>
</dbReference>
<keyword evidence="2" id="KW-1185">Reference proteome</keyword>
<dbReference type="SMART" id="SM00320">
    <property type="entry name" value="WD40"/>
    <property type="match status" value="2"/>
</dbReference>
<name>A0ABN9V4T0_9DINO</name>
<dbReference type="InterPro" id="IPR036322">
    <property type="entry name" value="WD40_repeat_dom_sf"/>
</dbReference>
<dbReference type="Proteomes" id="UP001189429">
    <property type="component" value="Unassembled WGS sequence"/>
</dbReference>
<dbReference type="PANTHER" id="PTHR47201">
    <property type="entry name" value="BNAC09G30780D PROTEIN"/>
    <property type="match status" value="1"/>
</dbReference>
<reference evidence="1" key="1">
    <citation type="submission" date="2023-10" db="EMBL/GenBank/DDBJ databases">
        <authorList>
            <person name="Chen Y."/>
            <person name="Shah S."/>
            <person name="Dougan E. K."/>
            <person name="Thang M."/>
            <person name="Chan C."/>
        </authorList>
    </citation>
    <scope>NUCLEOTIDE SEQUENCE [LARGE SCALE GENOMIC DNA]</scope>
</reference>
<dbReference type="InterPro" id="IPR046377">
    <property type="entry name" value="DHU1"/>
</dbReference>
<organism evidence="1 2">
    <name type="scientific">Prorocentrum cordatum</name>
    <dbReference type="NCBI Taxonomy" id="2364126"/>
    <lineage>
        <taxon>Eukaryota</taxon>
        <taxon>Sar</taxon>
        <taxon>Alveolata</taxon>
        <taxon>Dinophyceae</taxon>
        <taxon>Prorocentrales</taxon>
        <taxon>Prorocentraceae</taxon>
        <taxon>Prorocentrum</taxon>
    </lineage>
</organism>
<protein>
    <recommendedName>
        <fullName evidence="3">Peroxin-7</fullName>
    </recommendedName>
</protein>
<dbReference type="SUPFAM" id="SSF50978">
    <property type="entry name" value="WD40 repeat-like"/>
    <property type="match status" value="1"/>
</dbReference>
<dbReference type="EMBL" id="CAUYUJ010016689">
    <property type="protein sequence ID" value="CAK0867851.1"/>
    <property type="molecule type" value="Genomic_DNA"/>
</dbReference>
<dbReference type="Gene3D" id="2.130.10.10">
    <property type="entry name" value="YVTN repeat-like/Quinoprotein amine dehydrogenase"/>
    <property type="match status" value="1"/>
</dbReference>
<dbReference type="InterPro" id="IPR015943">
    <property type="entry name" value="WD40/YVTN_repeat-like_dom_sf"/>
</dbReference>
<evidence type="ECO:0008006" key="3">
    <source>
        <dbReference type="Google" id="ProtNLM"/>
    </source>
</evidence>
<sequence length="272" mass="30298">MRPPFPLTPLSPEEATTTKNALSGISPNLAVYDVQTGKVLVKASNVHEHFINISRFCNTNPHVFATSSFDHTCKVWDLRRPILHDKPVKTLVTGGQNVMCTFSPDDKHILCSGVDTRLSQFETQSWHQWPERFPLRDPLHRERYRRSTYTASGQHFITAATEESHMHLMSVSGKKLGVVDFRGVIKDQAPLHRAPRSPASAARGALVKGSVQLDDADPNGGSSRNNHEFVQSIRAHPELNNRFGVLLTLATGEQSYVAMVDVDRRALLSESL</sequence>
<evidence type="ECO:0000313" key="1">
    <source>
        <dbReference type="EMBL" id="CAK0867851.1"/>
    </source>
</evidence>
<accession>A0ABN9V4T0</accession>